<evidence type="ECO:0000256" key="2">
    <source>
        <dbReference type="ARBA" id="ARBA00022598"/>
    </source>
</evidence>
<dbReference type="EMBL" id="LXWW01000371">
    <property type="protein sequence ID" value="OAO13584.1"/>
    <property type="molecule type" value="Genomic_DNA"/>
</dbReference>
<dbReference type="Pfam" id="PF03099">
    <property type="entry name" value="BPL_LplA_LipB"/>
    <property type="match status" value="1"/>
</dbReference>
<dbReference type="InterPro" id="IPR004408">
    <property type="entry name" value="Biotin_CoA_COase_ligase"/>
</dbReference>
<dbReference type="SUPFAM" id="SSF55681">
    <property type="entry name" value="Class II aaRS and biotin synthetases"/>
    <property type="match status" value="1"/>
</dbReference>
<sequence>MDLALANTKKRMIEESAVVSIHATDVVNNDDIYIIAANATMLQYAASIFPQFIQMCGAERRIKFVTVEQYQEVASEHLTEVSDNDDECEDFCVEDFFNHLGASRDSTILVYAHTLDSTQTVLLDHCKGYQNIVCTTDIQTNGKGRKSNAWLSPEGCLMFSFKSIVQNSDYVGQMQYLIALVMCEAIKQLKGLSELDINIKWPNDIYVNKRTKICGIISYATYLNGQYDLVSGAGLNVSNRKPTTCLEEEVKAKTGKVIHISRGELLGRFMEIWNRYFDRFSKSGLSPFLDRYYAQWLHTNQRVRVLSEDGKFTNVTIRGIDNSGFLVAVDDNGNQLKLLSDGNTFNFLEGLISKKI</sequence>
<comment type="similarity">
    <text evidence="1">Belongs to the biotin--protein ligase family.</text>
</comment>
<proteinExistence type="inferred from homology"/>
<protein>
    <submittedName>
        <fullName evidence="4">Holocarboxylase synthase 1</fullName>
    </submittedName>
</protein>
<comment type="caution">
    <text evidence="4">The sequence shown here is derived from an EMBL/GenBank/DDBJ whole genome shotgun (WGS) entry which is preliminary data.</text>
</comment>
<dbReference type="InterPro" id="IPR004143">
    <property type="entry name" value="BPL_LPL_catalytic"/>
</dbReference>
<name>A0A196SC48_BLAHN</name>
<dbReference type="Pfam" id="PF02237">
    <property type="entry name" value="BPL_C"/>
    <property type="match status" value="1"/>
</dbReference>
<dbReference type="OrthoDB" id="10250105at2759"/>
<evidence type="ECO:0000259" key="3">
    <source>
        <dbReference type="PROSITE" id="PS51733"/>
    </source>
</evidence>
<dbReference type="PROSITE" id="PS51733">
    <property type="entry name" value="BPL_LPL_CATALYTIC"/>
    <property type="match status" value="1"/>
</dbReference>
<keyword evidence="5" id="KW-1185">Reference proteome</keyword>
<dbReference type="AlphaFoldDB" id="A0A196SC48"/>
<feature type="domain" description="BPL/LPL catalytic" evidence="3">
    <location>
        <begin position="102"/>
        <end position="281"/>
    </location>
</feature>
<dbReference type="PANTHER" id="PTHR12835:SF5">
    <property type="entry name" value="BIOTIN--PROTEIN LIGASE"/>
    <property type="match status" value="1"/>
</dbReference>
<dbReference type="GO" id="GO:0005737">
    <property type="term" value="C:cytoplasm"/>
    <property type="evidence" value="ECO:0007669"/>
    <property type="project" value="TreeGrafter"/>
</dbReference>
<dbReference type="PANTHER" id="PTHR12835">
    <property type="entry name" value="BIOTIN PROTEIN LIGASE"/>
    <property type="match status" value="1"/>
</dbReference>
<dbReference type="STRING" id="478820.A0A196SC48"/>
<evidence type="ECO:0000313" key="4">
    <source>
        <dbReference type="EMBL" id="OAO13584.1"/>
    </source>
</evidence>
<dbReference type="InterPro" id="IPR045864">
    <property type="entry name" value="aa-tRNA-synth_II/BPL/LPL"/>
</dbReference>
<dbReference type="Proteomes" id="UP000078348">
    <property type="component" value="Unassembled WGS sequence"/>
</dbReference>
<dbReference type="Gene3D" id="3.30.930.10">
    <property type="entry name" value="Bira Bifunctional Protein, Domain 2"/>
    <property type="match status" value="1"/>
</dbReference>
<gene>
    <name evidence="4" type="ORF">AV274_4732</name>
</gene>
<dbReference type="NCBIfam" id="TIGR00121">
    <property type="entry name" value="birA_ligase"/>
    <property type="match status" value="1"/>
</dbReference>
<organism evidence="4 5">
    <name type="scientific">Blastocystis sp. subtype 1 (strain ATCC 50177 / NandII)</name>
    <dbReference type="NCBI Taxonomy" id="478820"/>
    <lineage>
        <taxon>Eukaryota</taxon>
        <taxon>Sar</taxon>
        <taxon>Stramenopiles</taxon>
        <taxon>Bigyra</taxon>
        <taxon>Opalozoa</taxon>
        <taxon>Opalinata</taxon>
        <taxon>Blastocystidae</taxon>
        <taxon>Blastocystis</taxon>
    </lineage>
</organism>
<reference evidence="4 5" key="1">
    <citation type="submission" date="2016-05" db="EMBL/GenBank/DDBJ databases">
        <title>Nuclear genome of Blastocystis sp. subtype 1 NandII.</title>
        <authorList>
            <person name="Gentekaki E."/>
            <person name="Curtis B."/>
            <person name="Stairs C."/>
            <person name="Eme L."/>
            <person name="Herman E."/>
            <person name="Klimes V."/>
            <person name="Arias M.C."/>
            <person name="Elias M."/>
            <person name="Hilliou F."/>
            <person name="Klute M."/>
            <person name="Malik S.-B."/>
            <person name="Pightling A."/>
            <person name="Rachubinski R."/>
            <person name="Salas D."/>
            <person name="Schlacht A."/>
            <person name="Suga H."/>
            <person name="Archibald J."/>
            <person name="Ball S.G."/>
            <person name="Clark G."/>
            <person name="Dacks J."/>
            <person name="Van Der Giezen M."/>
            <person name="Tsaousis A."/>
            <person name="Roger A."/>
        </authorList>
    </citation>
    <scope>NUCLEOTIDE SEQUENCE [LARGE SCALE GENOMIC DNA]</scope>
    <source>
        <strain evidence="5">ATCC 50177 / NandII</strain>
    </source>
</reference>
<accession>A0A196SC48</accession>
<dbReference type="GO" id="GO:0004077">
    <property type="term" value="F:biotin--[biotin carboxyl-carrier protein] ligase activity"/>
    <property type="evidence" value="ECO:0007669"/>
    <property type="project" value="InterPro"/>
</dbReference>
<evidence type="ECO:0000313" key="5">
    <source>
        <dbReference type="Proteomes" id="UP000078348"/>
    </source>
</evidence>
<evidence type="ECO:0000256" key="1">
    <source>
        <dbReference type="ARBA" id="ARBA00009934"/>
    </source>
</evidence>
<dbReference type="CDD" id="cd16442">
    <property type="entry name" value="BPL"/>
    <property type="match status" value="1"/>
</dbReference>
<keyword evidence="2" id="KW-0436">Ligase</keyword>
<dbReference type="InterPro" id="IPR003142">
    <property type="entry name" value="BPL_C"/>
</dbReference>